<organism evidence="2 3">
    <name type="scientific">Edaphochlamys debaryana</name>
    <dbReference type="NCBI Taxonomy" id="47281"/>
    <lineage>
        <taxon>Eukaryota</taxon>
        <taxon>Viridiplantae</taxon>
        <taxon>Chlorophyta</taxon>
        <taxon>core chlorophytes</taxon>
        <taxon>Chlorophyceae</taxon>
        <taxon>CS clade</taxon>
        <taxon>Chlamydomonadales</taxon>
        <taxon>Chlamydomonadales incertae sedis</taxon>
        <taxon>Edaphochlamys</taxon>
    </lineage>
</organism>
<dbReference type="OrthoDB" id="535545at2759"/>
<protein>
    <recommendedName>
        <fullName evidence="4">VASt domain-containing protein</fullName>
    </recommendedName>
</protein>
<evidence type="ECO:0000313" key="2">
    <source>
        <dbReference type="EMBL" id="KAG2492485.1"/>
    </source>
</evidence>
<sequence>MKEIEQSVEIEDCTSQDYWDALYATDAATRAFHREVNGDPAATCTGWADGRRSSAFSMPMNVPAMMKKMIGLDVVPVVETQSVQWAPGRKGFTVVSEPQLNFPGANKFTTSGSLTIAQQPGGKCEIKVLIKCSAAMPWPLQSQVEAMMATEATTSINVYLDWAKKYFAKWKAEQGEQPQRPAPRAGAPGRAPSGAEVGPGGDVFYDAEEEPAGGAGAEAGAAEVVPYQPPRLEDVLAECLTAIRDSTAATAATLRAVEERLANMDDNIQMLRDKLVGRRPHARPASQQGAGAGAAGRGAAAAGSASAAAGSLGGGWGAAGGVALVALAAGAGLLACMRVRQAAAGGGK</sequence>
<name>A0A835Y4R5_9CHLO</name>
<feature type="region of interest" description="Disordered" evidence="1">
    <location>
        <begin position="173"/>
        <end position="218"/>
    </location>
</feature>
<dbReference type="AlphaFoldDB" id="A0A835Y4R5"/>
<dbReference type="EMBL" id="JAEHOE010000044">
    <property type="protein sequence ID" value="KAG2492485.1"/>
    <property type="molecule type" value="Genomic_DNA"/>
</dbReference>
<evidence type="ECO:0000313" key="3">
    <source>
        <dbReference type="Proteomes" id="UP000612055"/>
    </source>
</evidence>
<feature type="compositionally biased region" description="Low complexity" evidence="1">
    <location>
        <begin position="177"/>
        <end position="195"/>
    </location>
</feature>
<keyword evidence="3" id="KW-1185">Reference proteome</keyword>
<evidence type="ECO:0000256" key="1">
    <source>
        <dbReference type="SAM" id="MobiDB-lite"/>
    </source>
</evidence>
<proteinExistence type="predicted"/>
<dbReference type="Proteomes" id="UP000612055">
    <property type="component" value="Unassembled WGS sequence"/>
</dbReference>
<reference evidence="2" key="1">
    <citation type="journal article" date="2020" name="bioRxiv">
        <title>Comparative genomics of Chlamydomonas.</title>
        <authorList>
            <person name="Craig R.J."/>
            <person name="Hasan A.R."/>
            <person name="Ness R.W."/>
            <person name="Keightley P.D."/>
        </authorList>
    </citation>
    <scope>NUCLEOTIDE SEQUENCE</scope>
    <source>
        <strain evidence="2">CCAP 11/70</strain>
    </source>
</reference>
<evidence type="ECO:0008006" key="4">
    <source>
        <dbReference type="Google" id="ProtNLM"/>
    </source>
</evidence>
<comment type="caution">
    <text evidence="2">The sequence shown here is derived from an EMBL/GenBank/DDBJ whole genome shotgun (WGS) entry which is preliminary data.</text>
</comment>
<accession>A0A835Y4R5</accession>
<gene>
    <name evidence="2" type="ORF">HYH03_009150</name>
</gene>